<evidence type="ECO:0000313" key="1">
    <source>
        <dbReference type="EMBL" id="RRR71955.1"/>
    </source>
</evidence>
<dbReference type="InterPro" id="IPR029060">
    <property type="entry name" value="PIN-like_dom_sf"/>
</dbReference>
<evidence type="ECO:0000313" key="2">
    <source>
        <dbReference type="Proteomes" id="UP000280307"/>
    </source>
</evidence>
<proteinExistence type="predicted"/>
<protein>
    <submittedName>
        <fullName evidence="1">Type II toxin-antitoxin system VapC family toxin</fullName>
    </submittedName>
</protein>
<sequence length="141" mass="16452">MTHYILDTDHISLQQRSHPAVLQRLQTLRETDSIAVTIITVEEQIRGRLEIIRRHATSPLQVPAYSAFQQTLRYFAPWQILDFTREAFEQFSVLRQQRIRIGTQDLRIAAITLTHAAILVTRNRRDFAQVSGLVIEDWSTR</sequence>
<dbReference type="Proteomes" id="UP000280307">
    <property type="component" value="Unassembled WGS sequence"/>
</dbReference>
<name>A0A426TZT7_9CHLR</name>
<comment type="caution">
    <text evidence="1">The sequence shown here is derived from an EMBL/GenBank/DDBJ whole genome shotgun (WGS) entry which is preliminary data.</text>
</comment>
<reference evidence="1 2" key="1">
    <citation type="submission" date="2018-12" db="EMBL/GenBank/DDBJ databases">
        <title>Genome Sequence of Candidatus Viridilinea halotolerans isolated from saline sulfide-rich spring.</title>
        <authorList>
            <person name="Grouzdev D.S."/>
            <person name="Burganskaya E.I."/>
            <person name="Krutkina M.S."/>
            <person name="Sukhacheva M.V."/>
            <person name="Gorlenko V.M."/>
        </authorList>
    </citation>
    <scope>NUCLEOTIDE SEQUENCE [LARGE SCALE GENOMIC DNA]</scope>
    <source>
        <strain evidence="1">Chok-6</strain>
    </source>
</reference>
<dbReference type="Gene3D" id="3.40.50.1010">
    <property type="entry name" value="5'-nuclease"/>
    <property type="match status" value="1"/>
</dbReference>
<dbReference type="EMBL" id="RSAS01000421">
    <property type="protein sequence ID" value="RRR71955.1"/>
    <property type="molecule type" value="Genomic_DNA"/>
</dbReference>
<dbReference type="SUPFAM" id="SSF88723">
    <property type="entry name" value="PIN domain-like"/>
    <property type="match status" value="1"/>
</dbReference>
<dbReference type="AlphaFoldDB" id="A0A426TZT7"/>
<organism evidence="1 2">
    <name type="scientific">Candidatus Viridilinea halotolerans</name>
    <dbReference type="NCBI Taxonomy" id="2491704"/>
    <lineage>
        <taxon>Bacteria</taxon>
        <taxon>Bacillati</taxon>
        <taxon>Chloroflexota</taxon>
        <taxon>Chloroflexia</taxon>
        <taxon>Chloroflexales</taxon>
        <taxon>Chloroflexineae</taxon>
        <taxon>Oscillochloridaceae</taxon>
        <taxon>Candidatus Viridilinea</taxon>
    </lineage>
</organism>
<gene>
    <name evidence="1" type="ORF">EI684_10815</name>
</gene>
<dbReference type="CDD" id="cd09881">
    <property type="entry name" value="PIN_VapC4-5_FitB-like"/>
    <property type="match status" value="1"/>
</dbReference>
<accession>A0A426TZT7</accession>